<dbReference type="CDD" id="cd07093">
    <property type="entry name" value="ALDH_F8_HMSADH"/>
    <property type="match status" value="1"/>
</dbReference>
<dbReference type="PANTHER" id="PTHR43720">
    <property type="entry name" value="2-AMINOMUCONIC SEMIALDEHYDE DEHYDROGENASE"/>
    <property type="match status" value="1"/>
</dbReference>
<dbReference type="NCBIfam" id="TIGR02299">
    <property type="entry name" value="HpaE"/>
    <property type="match status" value="1"/>
</dbReference>
<comment type="similarity">
    <text evidence="1 5">Belongs to the aldehyde dehydrogenase family.</text>
</comment>
<gene>
    <name evidence="7" type="primary">hpaE</name>
    <name evidence="7" type="ORF">V1479_07990</name>
</gene>
<reference evidence="7 8" key="1">
    <citation type="submission" date="2024-01" db="EMBL/GenBank/DDBJ databases">
        <title>New evidence supports the origin of RcGTA from prophage.</title>
        <authorList>
            <person name="Xu Y."/>
            <person name="Liu B."/>
            <person name="Chen F."/>
        </authorList>
    </citation>
    <scope>NUCLEOTIDE SEQUENCE [LARGE SCALE GENOMIC DNA]</scope>
    <source>
        <strain evidence="7 8">CBW1107-2</strain>
    </source>
</reference>
<dbReference type="InterPro" id="IPR016161">
    <property type="entry name" value="Ald_DH/histidinol_DH"/>
</dbReference>
<dbReference type="SUPFAM" id="SSF53720">
    <property type="entry name" value="ALDH-like"/>
    <property type="match status" value="1"/>
</dbReference>
<dbReference type="RefSeq" id="WP_368802437.1">
    <property type="nucleotide sequence ID" value="NZ_JAZHFV010000002.1"/>
</dbReference>
<feature type="active site" evidence="4">
    <location>
        <position position="266"/>
    </location>
</feature>
<feature type="domain" description="Aldehyde dehydrogenase" evidence="6">
    <location>
        <begin position="38"/>
        <end position="491"/>
    </location>
</feature>
<dbReference type="Gene3D" id="3.40.309.10">
    <property type="entry name" value="Aldehyde Dehydrogenase, Chain A, domain 2"/>
    <property type="match status" value="1"/>
</dbReference>
<evidence type="ECO:0000256" key="5">
    <source>
        <dbReference type="RuleBase" id="RU003345"/>
    </source>
</evidence>
<dbReference type="InterPro" id="IPR016163">
    <property type="entry name" value="Ald_DH_C"/>
</dbReference>
<name>A0ABV3WSF9_9HYPH</name>
<evidence type="ECO:0000313" key="7">
    <source>
        <dbReference type="EMBL" id="MEX4007241.1"/>
    </source>
</evidence>
<evidence type="ECO:0000259" key="6">
    <source>
        <dbReference type="Pfam" id="PF00171"/>
    </source>
</evidence>
<evidence type="ECO:0000256" key="3">
    <source>
        <dbReference type="ARBA" id="ARBA00023027"/>
    </source>
</evidence>
<sequence>MSKLEENIAKADAYLARFREHGVMNRIAGEDLPAADGVTFETISPVDLKPLATVARGTAADIDRAAKAARAAFAEWAAMPGGTRKKLLHRIADAIVARAEEIAFVECMDAGQSLRFMAKAALRGAENFRFFADRAPEARDGKTLRTEGQVNMTTRVPIGPVGIITPWNTPFMLSTWKIAPALAAGCTIVHKPAELSPLTARLLVEIAEEAGLPKGVWNLVNGFGEDAGKALTEHPLIKAIGFVGESRTGSLIMKQGADTLKRVHFELGGKNPVIVFADADLERAADAAVFMIYSLNGERCTSSSRLLVEESIHDRFTALVAEKAKRIKVGHPLDPDTVVGPLIHPVHEKKVLDYIEIGRKEGATIAAGGGKFDGPGGGCYVSPTLFTGVSNTMRIAQEEIFGPVLTAIPFANEAEALELANDVQYGLTGYLWTCDVTRAFRFTDRLDAGMIWVNSENVRHLPTPFGGVKNSGIGRDGGDWSFDFYMETKNVAFATGAHAIPKLGG</sequence>
<evidence type="ECO:0000256" key="4">
    <source>
        <dbReference type="PROSITE-ProRule" id="PRU10007"/>
    </source>
</evidence>
<organism evidence="7 8">
    <name type="scientific">Neoaquamicrobium sediminum</name>
    <dbReference type="NCBI Taxonomy" id="1849104"/>
    <lineage>
        <taxon>Bacteria</taxon>
        <taxon>Pseudomonadati</taxon>
        <taxon>Pseudomonadota</taxon>
        <taxon>Alphaproteobacteria</taxon>
        <taxon>Hyphomicrobiales</taxon>
        <taxon>Phyllobacteriaceae</taxon>
        <taxon>Neoaquamicrobium</taxon>
    </lineage>
</organism>
<evidence type="ECO:0000313" key="8">
    <source>
        <dbReference type="Proteomes" id="UP001559025"/>
    </source>
</evidence>
<dbReference type="EMBL" id="JAZHFV010000002">
    <property type="protein sequence ID" value="MEX4007241.1"/>
    <property type="molecule type" value="Genomic_DNA"/>
</dbReference>
<dbReference type="InterPro" id="IPR015590">
    <property type="entry name" value="Aldehyde_DH_dom"/>
</dbReference>
<dbReference type="InterPro" id="IPR011985">
    <property type="entry name" value="DH_HpaE"/>
</dbReference>
<keyword evidence="2 5" id="KW-0560">Oxidoreductase</keyword>
<keyword evidence="3" id="KW-0520">NAD</keyword>
<evidence type="ECO:0000256" key="1">
    <source>
        <dbReference type="ARBA" id="ARBA00009986"/>
    </source>
</evidence>
<accession>A0ABV3WSF9</accession>
<protein>
    <submittedName>
        <fullName evidence="7">5-carboxymethyl-2-hydroxymuconate semialdehyde dehydrogenase</fullName>
    </submittedName>
</protein>
<dbReference type="PROSITE" id="PS00687">
    <property type="entry name" value="ALDEHYDE_DEHYDR_GLU"/>
    <property type="match status" value="1"/>
</dbReference>
<keyword evidence="8" id="KW-1185">Reference proteome</keyword>
<dbReference type="PANTHER" id="PTHR43720:SF2">
    <property type="entry name" value="2-AMINOMUCONIC SEMIALDEHYDE DEHYDROGENASE"/>
    <property type="match status" value="1"/>
</dbReference>
<proteinExistence type="inferred from homology"/>
<dbReference type="Pfam" id="PF00171">
    <property type="entry name" value="Aldedh"/>
    <property type="match status" value="1"/>
</dbReference>
<comment type="caution">
    <text evidence="7">The sequence shown here is derived from an EMBL/GenBank/DDBJ whole genome shotgun (WGS) entry which is preliminary data.</text>
</comment>
<evidence type="ECO:0000256" key="2">
    <source>
        <dbReference type="ARBA" id="ARBA00023002"/>
    </source>
</evidence>
<dbReference type="Gene3D" id="3.40.605.10">
    <property type="entry name" value="Aldehyde Dehydrogenase, Chain A, domain 1"/>
    <property type="match status" value="1"/>
</dbReference>
<dbReference type="InterPro" id="IPR016162">
    <property type="entry name" value="Ald_DH_N"/>
</dbReference>
<dbReference type="Proteomes" id="UP001559025">
    <property type="component" value="Unassembled WGS sequence"/>
</dbReference>
<dbReference type="InterPro" id="IPR029510">
    <property type="entry name" value="Ald_DH_CS_GLU"/>
</dbReference>